<name>A0ABX0XL28_9SPHN</name>
<comment type="caution">
    <text evidence="2">The sequence shown here is derived from an EMBL/GenBank/DDBJ whole genome shotgun (WGS) entry which is preliminary data.</text>
</comment>
<dbReference type="PANTHER" id="PTHR44051">
    <property type="entry name" value="GLUTATHIONE S-TRANSFERASE-RELATED"/>
    <property type="match status" value="1"/>
</dbReference>
<sequence>MTHWTLYGVPGWGSTIAAGALAWVGEPVEFVDVKGFDHPGPARERLDKVNPLARVPTLVAPDGTIFTESAAIILSLGDRHPASGLVPAADDPRRAAFLNRLMWLVSVVYPTFTYRDYPERWAPLAAGQLRDRVDAFRQSLWRGFDADLAAGDWVLPGDAPTALDLYVGVMTHWRPGRDWFARETPALLAIAERTQALPALAPIFAKNFQSGADS</sequence>
<proteinExistence type="predicted"/>
<dbReference type="InterPro" id="IPR036282">
    <property type="entry name" value="Glutathione-S-Trfase_C_sf"/>
</dbReference>
<dbReference type="SUPFAM" id="SSF52833">
    <property type="entry name" value="Thioredoxin-like"/>
    <property type="match status" value="1"/>
</dbReference>
<dbReference type="RefSeq" id="WP_167953841.1">
    <property type="nucleotide sequence ID" value="NZ_JAATJE010000001.1"/>
</dbReference>
<dbReference type="EMBL" id="JAATJE010000001">
    <property type="protein sequence ID" value="NJC33919.1"/>
    <property type="molecule type" value="Genomic_DNA"/>
</dbReference>
<gene>
    <name evidence="2" type="ORF">GGR88_001393</name>
</gene>
<keyword evidence="3" id="KW-1185">Reference proteome</keyword>
<evidence type="ECO:0000313" key="3">
    <source>
        <dbReference type="Proteomes" id="UP000734218"/>
    </source>
</evidence>
<dbReference type="Gene3D" id="1.20.1050.10">
    <property type="match status" value="1"/>
</dbReference>
<accession>A0ABX0XL28</accession>
<dbReference type="PANTHER" id="PTHR44051:SF8">
    <property type="entry name" value="GLUTATHIONE S-TRANSFERASE GSTA"/>
    <property type="match status" value="1"/>
</dbReference>
<organism evidence="2 3">
    <name type="scientific">Sphingomonas jejuensis</name>
    <dbReference type="NCBI Taxonomy" id="904715"/>
    <lineage>
        <taxon>Bacteria</taxon>
        <taxon>Pseudomonadati</taxon>
        <taxon>Pseudomonadota</taxon>
        <taxon>Alphaproteobacteria</taxon>
        <taxon>Sphingomonadales</taxon>
        <taxon>Sphingomonadaceae</taxon>
        <taxon>Sphingomonas</taxon>
    </lineage>
</organism>
<dbReference type="CDD" id="cd03057">
    <property type="entry name" value="GST_N_Beta"/>
    <property type="match status" value="1"/>
</dbReference>
<dbReference type="Pfam" id="PF13417">
    <property type="entry name" value="GST_N_3"/>
    <property type="match status" value="1"/>
</dbReference>
<dbReference type="SUPFAM" id="SSF47616">
    <property type="entry name" value="GST C-terminal domain-like"/>
    <property type="match status" value="1"/>
</dbReference>
<feature type="domain" description="GST N-terminal" evidence="1">
    <location>
        <begin position="1"/>
        <end position="84"/>
    </location>
</feature>
<dbReference type="Gene3D" id="3.40.30.10">
    <property type="entry name" value="Glutaredoxin"/>
    <property type="match status" value="1"/>
</dbReference>
<dbReference type="PROSITE" id="PS50404">
    <property type="entry name" value="GST_NTER"/>
    <property type="match status" value="1"/>
</dbReference>
<protein>
    <submittedName>
        <fullName evidence="2">GST-like protein</fullName>
    </submittedName>
</protein>
<dbReference type="InterPro" id="IPR004045">
    <property type="entry name" value="Glutathione_S-Trfase_N"/>
</dbReference>
<evidence type="ECO:0000313" key="2">
    <source>
        <dbReference type="EMBL" id="NJC33919.1"/>
    </source>
</evidence>
<reference evidence="2 3" key="1">
    <citation type="submission" date="2020-03" db="EMBL/GenBank/DDBJ databases">
        <title>Genomic Encyclopedia of Type Strains, Phase IV (KMG-IV): sequencing the most valuable type-strain genomes for metagenomic binning, comparative biology and taxonomic classification.</title>
        <authorList>
            <person name="Goeker M."/>
        </authorList>
    </citation>
    <scope>NUCLEOTIDE SEQUENCE [LARGE SCALE GENOMIC DNA]</scope>
    <source>
        <strain evidence="2 3">DSM 27651</strain>
    </source>
</reference>
<dbReference type="InterPro" id="IPR036249">
    <property type="entry name" value="Thioredoxin-like_sf"/>
</dbReference>
<evidence type="ECO:0000259" key="1">
    <source>
        <dbReference type="PROSITE" id="PS50404"/>
    </source>
</evidence>
<dbReference type="Proteomes" id="UP000734218">
    <property type="component" value="Unassembled WGS sequence"/>
</dbReference>